<dbReference type="SUPFAM" id="SSF54637">
    <property type="entry name" value="Thioesterase/thiol ester dehydrase-isomerase"/>
    <property type="match status" value="2"/>
</dbReference>
<accession>A0ABU0F5I0</accession>
<dbReference type="RefSeq" id="WP_306998377.1">
    <property type="nucleotide sequence ID" value="NZ_JAUSUT010000001.1"/>
</dbReference>
<feature type="domain" description="FAS1-like dehydratase" evidence="2">
    <location>
        <begin position="38"/>
        <end position="160"/>
    </location>
</feature>
<evidence type="ECO:0000313" key="4">
    <source>
        <dbReference type="Proteomes" id="UP001229651"/>
    </source>
</evidence>
<evidence type="ECO:0000259" key="2">
    <source>
        <dbReference type="Pfam" id="PF13452"/>
    </source>
</evidence>
<evidence type="ECO:0000313" key="3">
    <source>
        <dbReference type="EMBL" id="MDQ0382844.1"/>
    </source>
</evidence>
<dbReference type="InterPro" id="IPR039569">
    <property type="entry name" value="FAS1-like_DH_region"/>
</dbReference>
<keyword evidence="4" id="KW-1185">Reference proteome</keyword>
<dbReference type="Proteomes" id="UP001229651">
    <property type="component" value="Unassembled WGS sequence"/>
</dbReference>
<protein>
    <submittedName>
        <fullName evidence="3">Acyl dehydratase</fullName>
    </submittedName>
</protein>
<comment type="caution">
    <text evidence="3">The sequence shown here is derived from an EMBL/GenBank/DDBJ whole genome shotgun (WGS) entry which is preliminary data.</text>
</comment>
<dbReference type="Gene3D" id="3.10.129.10">
    <property type="entry name" value="Hotdog Thioesterase"/>
    <property type="match status" value="2"/>
</dbReference>
<evidence type="ECO:0000256" key="1">
    <source>
        <dbReference type="SAM" id="MobiDB-lite"/>
    </source>
</evidence>
<reference evidence="3 4" key="1">
    <citation type="submission" date="2023-07" db="EMBL/GenBank/DDBJ databases">
        <title>Sequencing the genomes of 1000 actinobacteria strains.</title>
        <authorList>
            <person name="Klenk H.-P."/>
        </authorList>
    </citation>
    <scope>NUCLEOTIDE SEQUENCE [LARGE SCALE GENOMIC DNA]</scope>
    <source>
        <strain evidence="3 4">DSM 45805</strain>
    </source>
</reference>
<feature type="region of interest" description="Disordered" evidence="1">
    <location>
        <begin position="381"/>
        <end position="418"/>
    </location>
</feature>
<dbReference type="InterPro" id="IPR029069">
    <property type="entry name" value="HotDog_dom_sf"/>
</dbReference>
<gene>
    <name evidence="3" type="ORF">FB470_006838</name>
</gene>
<sequence length="418" mass="47143">MTTTKSESFGRITDEAIERFRSKLDVPYGRPKPPHNLEAHADTIRHFAWAYGDDNPLYNDPSYGDSTRWGGMIAPPLYLLTMGEDEVGPLPADVRARSKGALAGVHLFNSGTEIQFYRPIRPGDRIAETVRLVDVQEKVSRFGGGKSVISYNEHTYQNRETREVYAVRLSWYVHTERESSRKANREGVIQPPSYDAEQIEEITAKVLAEKPRGADPRWWEDVAVGDVVGPLHKGPLTLSDVVCFHIGLGTGGDYGWGPLRLAAKRRQEMPAFYTRNAYGAWDVVQRVHWDEAWARSIGAQRPYDYGQTRQMWLAHLLTDWMGDDGWLSSLRLELRRFNYIGDLSTVQGTVVEKPRPGVVKIALSVVNQDEVETTMGEATVLLPTREQPQPELPVPPAVPESVARAQRERGRAADRERP</sequence>
<dbReference type="EMBL" id="JAUSUT010000001">
    <property type="protein sequence ID" value="MDQ0382844.1"/>
    <property type="molecule type" value="Genomic_DNA"/>
</dbReference>
<name>A0ABU0F5I0_9PSEU</name>
<dbReference type="Pfam" id="PF13452">
    <property type="entry name" value="FAS1_DH_region"/>
    <property type="match status" value="1"/>
</dbReference>
<proteinExistence type="predicted"/>
<feature type="compositionally biased region" description="Basic and acidic residues" evidence="1">
    <location>
        <begin position="405"/>
        <end position="418"/>
    </location>
</feature>
<dbReference type="CDD" id="cd03441">
    <property type="entry name" value="R_hydratase_like"/>
    <property type="match status" value="1"/>
</dbReference>
<organism evidence="3 4">
    <name type="scientific">Amycolatopsis thermophila</name>
    <dbReference type="NCBI Taxonomy" id="206084"/>
    <lineage>
        <taxon>Bacteria</taxon>
        <taxon>Bacillati</taxon>
        <taxon>Actinomycetota</taxon>
        <taxon>Actinomycetes</taxon>
        <taxon>Pseudonocardiales</taxon>
        <taxon>Pseudonocardiaceae</taxon>
        <taxon>Amycolatopsis</taxon>
    </lineage>
</organism>